<dbReference type="GeneID" id="27706780"/>
<feature type="compositionally biased region" description="Polar residues" evidence="1">
    <location>
        <begin position="317"/>
        <end position="331"/>
    </location>
</feature>
<feature type="compositionally biased region" description="Basic and acidic residues" evidence="1">
    <location>
        <begin position="276"/>
        <end position="289"/>
    </location>
</feature>
<feature type="compositionally biased region" description="Basic and acidic residues" evidence="1">
    <location>
        <begin position="165"/>
        <end position="188"/>
    </location>
</feature>
<dbReference type="RefSeq" id="XP_016636691.1">
    <property type="nucleotide sequence ID" value="XM_016771552.1"/>
</dbReference>
<dbReference type="OrthoDB" id="20772at2759"/>
<dbReference type="Pfam" id="PF10263">
    <property type="entry name" value="SprT-like"/>
    <property type="match status" value="1"/>
</dbReference>
<reference evidence="3 4" key="1">
    <citation type="submission" date="2015-01" db="EMBL/GenBank/DDBJ databases">
        <title>The Genome Sequence of Fonsecaea multimorphosa CBS 102226.</title>
        <authorList>
            <consortium name="The Broad Institute Genomics Platform"/>
            <person name="Cuomo C."/>
            <person name="de Hoog S."/>
            <person name="Gorbushina A."/>
            <person name="Stielow B."/>
            <person name="Teixiera M."/>
            <person name="Abouelleil A."/>
            <person name="Chapman S.B."/>
            <person name="Priest M."/>
            <person name="Young S.K."/>
            <person name="Wortman J."/>
            <person name="Nusbaum C."/>
            <person name="Birren B."/>
        </authorList>
    </citation>
    <scope>NUCLEOTIDE SEQUENCE [LARGE SCALE GENOMIC DNA]</scope>
    <source>
        <strain evidence="3 4">CBS 102226</strain>
    </source>
</reference>
<feature type="compositionally biased region" description="Basic residues" evidence="1">
    <location>
        <begin position="30"/>
        <end position="39"/>
    </location>
</feature>
<dbReference type="PANTHER" id="PTHR23099">
    <property type="entry name" value="TRANSCRIPTIONAL REGULATOR"/>
    <property type="match status" value="1"/>
</dbReference>
<feature type="compositionally biased region" description="Low complexity" evidence="1">
    <location>
        <begin position="780"/>
        <end position="794"/>
    </location>
</feature>
<feature type="region of interest" description="Disordered" evidence="1">
    <location>
        <begin position="312"/>
        <end position="447"/>
    </location>
</feature>
<dbReference type="EMBL" id="KN848063">
    <property type="protein sequence ID" value="KIY02569.1"/>
    <property type="molecule type" value="Genomic_DNA"/>
</dbReference>
<evidence type="ECO:0000256" key="1">
    <source>
        <dbReference type="SAM" id="MobiDB-lite"/>
    </source>
</evidence>
<dbReference type="Pfam" id="PF17283">
    <property type="entry name" value="Zn_ribbon_SprT"/>
    <property type="match status" value="1"/>
</dbReference>
<sequence length="804" mass="89777">MCAYSSEDDLPDLHAIFAPKPLMATGTHTTLRRSPRKKPVVNESTSPQKRQRDVSSPTKRMEHNGCHLPVKSRCRKEATKPEKTNRALLKDIPLLPRNLTLAETHVTSNNRRAEASPQRSLRLAHVDSLLIPLKLLAVEDGGPSAAFADSSKNAGGPVMLGQAEKPVKFQMREKRTRSRKDDIQEKKPATNRTCRFVLKEARCNDDDEESGRDDEEEDEDTDLSGFIVDDDAELSYYDSSASNSEDDDYTRPTMKVPQTRPRRRLHRGSPTRRRLSFGDREGSDKENHSAETLSNALRDIALGERDSRTKTEIQVIDLTSSPTISPETKLNTRPDLPSPQAHHALPSRELFQDSNPFNDFNPHCQLPPPAPVPALMIPAKNQLVDRDSDDGSGDLQEGPVKKSHDNFETPPATPPRSPSKLKSPSKLLSPSKRQVIPQSPHRQSMDAFWDHNVINEWNDEYSPKKAPATSPRKGILGRFQLWSDSEDEEQDKSFGSSDSLPSPCLSPRKSKSPTKSPEKEEKKRLAEEKRAAAARKKAFDSQKQQLARDLLQELDEKVADSQLHRLSSSTGGVRIIWSKTLRSTAGRANWKKTITKPSGSPVKGYSMNEPSGPGVNVQHFASIELAEKIIDCEDRLVNTLAHEFCHLTNFMISNVRDQPHGTSFKEWATKVTSHLRSTDVESWKNVQVTTKHNYAINHKYLWICVGRKEKTAAMDFLNLDQDEGCGAEYGRHSKSVDVEKHRCGNCKGRLVQVRPKPRASPIKKETKARGGLGLKREGSAESTVSSSSGSGPLGRMIETIELSE</sequence>
<feature type="region of interest" description="Disordered" evidence="1">
    <location>
        <begin position="484"/>
        <end position="542"/>
    </location>
</feature>
<feature type="compositionally biased region" description="Acidic residues" evidence="1">
    <location>
        <begin position="205"/>
        <end position="233"/>
    </location>
</feature>
<keyword evidence="4" id="KW-1185">Reference proteome</keyword>
<dbReference type="VEuPathDB" id="FungiDB:Z520_01034"/>
<gene>
    <name evidence="3" type="ORF">Z520_01034</name>
</gene>
<feature type="compositionally biased region" description="Basic and acidic residues" evidence="1">
    <location>
        <begin position="516"/>
        <end position="531"/>
    </location>
</feature>
<name>A0A0D2L0L2_9EURO</name>
<feature type="compositionally biased region" description="Low complexity" evidence="1">
    <location>
        <begin position="418"/>
        <end position="433"/>
    </location>
</feature>
<evidence type="ECO:0000259" key="2">
    <source>
        <dbReference type="SMART" id="SM00731"/>
    </source>
</evidence>
<feature type="compositionally biased region" description="Polar residues" evidence="1">
    <location>
        <begin position="42"/>
        <end position="58"/>
    </location>
</feature>
<feature type="region of interest" description="Disordered" evidence="1">
    <location>
        <begin position="756"/>
        <end position="804"/>
    </location>
</feature>
<feature type="region of interest" description="Disordered" evidence="1">
    <location>
        <begin position="18"/>
        <end position="65"/>
    </location>
</feature>
<evidence type="ECO:0000313" key="3">
    <source>
        <dbReference type="EMBL" id="KIY02569.1"/>
    </source>
</evidence>
<feature type="compositionally biased region" description="Low complexity" evidence="1">
    <location>
        <begin position="496"/>
        <end position="507"/>
    </location>
</feature>
<feature type="domain" description="SprT-like" evidence="2">
    <location>
        <begin position="552"/>
        <end position="753"/>
    </location>
</feature>
<feature type="compositionally biased region" description="Basic and acidic residues" evidence="1">
    <location>
        <begin position="762"/>
        <end position="779"/>
    </location>
</feature>
<dbReference type="GO" id="GO:0005634">
    <property type="term" value="C:nucleus"/>
    <property type="evidence" value="ECO:0007669"/>
    <property type="project" value="TreeGrafter"/>
</dbReference>
<proteinExistence type="predicted"/>
<accession>A0A0D2L0L2</accession>
<dbReference type="PANTHER" id="PTHR23099:SF0">
    <property type="entry name" value="GERM CELL NUCLEAR ACIDIC PROTEIN"/>
    <property type="match status" value="1"/>
</dbReference>
<dbReference type="GO" id="GO:0006950">
    <property type="term" value="P:response to stress"/>
    <property type="evidence" value="ECO:0007669"/>
    <property type="project" value="UniProtKB-ARBA"/>
</dbReference>
<protein>
    <recommendedName>
        <fullName evidence="2">SprT-like domain-containing protein</fullName>
    </recommendedName>
</protein>
<dbReference type="Proteomes" id="UP000053411">
    <property type="component" value="Unassembled WGS sequence"/>
</dbReference>
<dbReference type="InterPro" id="IPR035240">
    <property type="entry name" value="SprT_Zn_ribbon"/>
</dbReference>
<feature type="region of interest" description="Disordered" evidence="1">
    <location>
        <begin position="148"/>
        <end position="298"/>
    </location>
</feature>
<evidence type="ECO:0000313" key="4">
    <source>
        <dbReference type="Proteomes" id="UP000053411"/>
    </source>
</evidence>
<feature type="compositionally biased region" description="Basic residues" evidence="1">
    <location>
        <begin position="260"/>
        <end position="275"/>
    </location>
</feature>
<dbReference type="AlphaFoldDB" id="A0A0D2L0L2"/>
<organism evidence="3 4">
    <name type="scientific">Fonsecaea multimorphosa CBS 102226</name>
    <dbReference type="NCBI Taxonomy" id="1442371"/>
    <lineage>
        <taxon>Eukaryota</taxon>
        <taxon>Fungi</taxon>
        <taxon>Dikarya</taxon>
        <taxon>Ascomycota</taxon>
        <taxon>Pezizomycotina</taxon>
        <taxon>Eurotiomycetes</taxon>
        <taxon>Chaetothyriomycetidae</taxon>
        <taxon>Chaetothyriales</taxon>
        <taxon>Herpotrichiellaceae</taxon>
        <taxon>Fonsecaea</taxon>
    </lineage>
</organism>
<dbReference type="STRING" id="1442371.A0A0D2L0L2"/>
<dbReference type="SMART" id="SM00731">
    <property type="entry name" value="SprT"/>
    <property type="match status" value="1"/>
</dbReference>
<dbReference type="InterPro" id="IPR006640">
    <property type="entry name" value="SprT-like_domain"/>
</dbReference>